<name>A0AC58RHC2_CAMBA</name>
<accession>A0AC58RHC2</accession>
<sequence>MDPQTALPRALLFLLFLHLSLLGCRSHPLGGPGPASELPGIQELLDRLRDRISELQAEQMDLKPLQQGQGLAEAWETPAAFPERVTGPRNKVLEALRGIRSPKMMRDSSCFGRRLDRIGSLSGLGCNGEQPPPFPLCSTTRVTSGFEVSGNQAPRKDIRISLFLLDSPQGGGVPSGNNKFGQHSLPSL</sequence>
<keyword evidence="1" id="KW-1185">Reference proteome</keyword>
<protein>
    <submittedName>
        <fullName evidence="2">Natriuretic peptides B isoform X1</fullName>
    </submittedName>
</protein>
<organism evidence="1 2">
    <name type="scientific">Camelus bactrianus</name>
    <name type="common">Bactrian camel</name>
    <dbReference type="NCBI Taxonomy" id="9837"/>
    <lineage>
        <taxon>Eukaryota</taxon>
        <taxon>Metazoa</taxon>
        <taxon>Chordata</taxon>
        <taxon>Craniata</taxon>
        <taxon>Vertebrata</taxon>
        <taxon>Euteleostomi</taxon>
        <taxon>Mammalia</taxon>
        <taxon>Eutheria</taxon>
        <taxon>Laurasiatheria</taxon>
        <taxon>Artiodactyla</taxon>
        <taxon>Tylopoda</taxon>
        <taxon>Camelidae</taxon>
        <taxon>Camelus</taxon>
    </lineage>
</organism>
<gene>
    <name evidence="2" type="primary">NPPB</name>
</gene>
<evidence type="ECO:0000313" key="2">
    <source>
        <dbReference type="RefSeq" id="XP_074233927.1"/>
    </source>
</evidence>
<dbReference type="RefSeq" id="XP_074233927.1">
    <property type="nucleotide sequence ID" value="XM_074377826.1"/>
</dbReference>
<reference evidence="2" key="1">
    <citation type="submission" date="2025-08" db="UniProtKB">
        <authorList>
            <consortium name="RefSeq"/>
        </authorList>
    </citation>
    <scope>IDENTIFICATION</scope>
    <source>
        <tissue evidence="2">Blood</tissue>
    </source>
</reference>
<dbReference type="Proteomes" id="UP001732780">
    <property type="component" value="Chromosome 13"/>
</dbReference>
<proteinExistence type="predicted"/>
<evidence type="ECO:0000313" key="1">
    <source>
        <dbReference type="Proteomes" id="UP001732780"/>
    </source>
</evidence>